<evidence type="ECO:0000313" key="13">
    <source>
        <dbReference type="Proteomes" id="UP000005632"/>
    </source>
</evidence>
<dbReference type="UniPathway" id="UPA00028">
    <property type="reaction ID" value="UER00004"/>
</dbReference>
<keyword evidence="13" id="KW-1185">Reference proteome</keyword>
<name>G8QSS2_SPHPG</name>
<dbReference type="eggNOG" id="COG1893">
    <property type="taxonomic scope" value="Bacteria"/>
</dbReference>
<dbReference type="InterPro" id="IPR013752">
    <property type="entry name" value="KPA_reductase"/>
</dbReference>
<dbReference type="PANTHER" id="PTHR21708:SF26">
    <property type="entry name" value="2-DEHYDROPANTOATE 2-REDUCTASE"/>
    <property type="match status" value="1"/>
</dbReference>
<dbReference type="KEGG" id="sgp:SpiGrapes_2329"/>
<dbReference type="InterPro" id="IPR003710">
    <property type="entry name" value="ApbA"/>
</dbReference>
<organism evidence="12 13">
    <name type="scientific">Sphaerochaeta pleomorpha (strain ATCC BAA-1885 / DSM 22778 / Grapes)</name>
    <dbReference type="NCBI Taxonomy" id="158190"/>
    <lineage>
        <taxon>Bacteria</taxon>
        <taxon>Pseudomonadati</taxon>
        <taxon>Spirochaetota</taxon>
        <taxon>Spirochaetia</taxon>
        <taxon>Spirochaetales</taxon>
        <taxon>Sphaerochaetaceae</taxon>
        <taxon>Sphaerochaeta</taxon>
    </lineage>
</organism>
<evidence type="ECO:0000256" key="2">
    <source>
        <dbReference type="ARBA" id="ARBA00007870"/>
    </source>
</evidence>
<accession>G8QSS2</accession>
<dbReference type="HOGENOM" id="CLU_031468_6_0_12"/>
<comment type="similarity">
    <text evidence="2 9">Belongs to the ketopantoate reductase family.</text>
</comment>
<evidence type="ECO:0000256" key="8">
    <source>
        <dbReference type="ARBA" id="ARBA00048793"/>
    </source>
</evidence>
<dbReference type="InterPro" id="IPR008927">
    <property type="entry name" value="6-PGluconate_DH-like_C_sf"/>
</dbReference>
<keyword evidence="5 9" id="KW-0521">NADP</keyword>
<reference evidence="12 13" key="1">
    <citation type="submission" date="2011-11" db="EMBL/GenBank/DDBJ databases">
        <title>Complete sequence of Spirochaeta sp. grapes.</title>
        <authorList>
            <consortium name="US DOE Joint Genome Institute"/>
            <person name="Lucas S."/>
            <person name="Han J."/>
            <person name="Lapidus A."/>
            <person name="Cheng J.-F."/>
            <person name="Goodwin L."/>
            <person name="Pitluck S."/>
            <person name="Peters L."/>
            <person name="Ovchinnikova G."/>
            <person name="Munk A.C."/>
            <person name="Detter J.C."/>
            <person name="Han C."/>
            <person name="Tapia R."/>
            <person name="Land M."/>
            <person name="Hauser L."/>
            <person name="Kyrpides N."/>
            <person name="Ivanova N."/>
            <person name="Pagani I."/>
            <person name="Ritalahtilisa K."/>
            <person name="Loeffler F."/>
            <person name="Woyke T."/>
        </authorList>
    </citation>
    <scope>NUCLEOTIDE SEQUENCE [LARGE SCALE GENOMIC DNA]</scope>
    <source>
        <strain evidence="13">ATCC BAA-1885 / DSM 22778 / Grapes</strain>
    </source>
</reference>
<dbReference type="OrthoDB" id="9793586at2"/>
<proteinExistence type="inferred from homology"/>
<dbReference type="InterPro" id="IPR036291">
    <property type="entry name" value="NAD(P)-bd_dom_sf"/>
</dbReference>
<dbReference type="FunFam" id="1.10.1040.10:FF:000017">
    <property type="entry name" value="2-dehydropantoate 2-reductase"/>
    <property type="match status" value="1"/>
</dbReference>
<dbReference type="EC" id="1.1.1.169" evidence="3 9"/>
<dbReference type="PANTHER" id="PTHR21708">
    <property type="entry name" value="PROBABLE 2-DEHYDROPANTOATE 2-REDUCTASE"/>
    <property type="match status" value="1"/>
</dbReference>
<dbReference type="Pfam" id="PF02558">
    <property type="entry name" value="ApbA"/>
    <property type="match status" value="1"/>
</dbReference>
<dbReference type="Proteomes" id="UP000005632">
    <property type="component" value="Chromosome"/>
</dbReference>
<dbReference type="InterPro" id="IPR013328">
    <property type="entry name" value="6PGD_dom2"/>
</dbReference>
<evidence type="ECO:0000256" key="3">
    <source>
        <dbReference type="ARBA" id="ARBA00013014"/>
    </source>
</evidence>
<dbReference type="GO" id="GO:0005737">
    <property type="term" value="C:cytoplasm"/>
    <property type="evidence" value="ECO:0007669"/>
    <property type="project" value="TreeGrafter"/>
</dbReference>
<comment type="function">
    <text evidence="9">Catalyzes the NADPH-dependent reduction of ketopantoate into pantoic acid.</text>
</comment>
<evidence type="ECO:0000256" key="5">
    <source>
        <dbReference type="ARBA" id="ARBA00022857"/>
    </source>
</evidence>
<comment type="catalytic activity">
    <reaction evidence="8 9">
        <text>(R)-pantoate + NADP(+) = 2-dehydropantoate + NADPH + H(+)</text>
        <dbReference type="Rhea" id="RHEA:16233"/>
        <dbReference type="ChEBI" id="CHEBI:11561"/>
        <dbReference type="ChEBI" id="CHEBI:15378"/>
        <dbReference type="ChEBI" id="CHEBI:15980"/>
        <dbReference type="ChEBI" id="CHEBI:57783"/>
        <dbReference type="ChEBI" id="CHEBI:58349"/>
        <dbReference type="EC" id="1.1.1.169"/>
    </reaction>
</comment>
<evidence type="ECO:0000313" key="12">
    <source>
        <dbReference type="EMBL" id="AEV30104.1"/>
    </source>
</evidence>
<evidence type="ECO:0000259" key="10">
    <source>
        <dbReference type="Pfam" id="PF02558"/>
    </source>
</evidence>
<dbReference type="STRING" id="158190.SpiGrapes_2329"/>
<keyword evidence="9" id="KW-0566">Pantothenate biosynthesis</keyword>
<dbReference type="SUPFAM" id="SSF51735">
    <property type="entry name" value="NAD(P)-binding Rossmann-fold domains"/>
    <property type="match status" value="1"/>
</dbReference>
<evidence type="ECO:0000256" key="1">
    <source>
        <dbReference type="ARBA" id="ARBA00004994"/>
    </source>
</evidence>
<dbReference type="EMBL" id="CP003155">
    <property type="protein sequence ID" value="AEV30104.1"/>
    <property type="molecule type" value="Genomic_DNA"/>
</dbReference>
<dbReference type="Gene3D" id="3.40.50.720">
    <property type="entry name" value="NAD(P)-binding Rossmann-like Domain"/>
    <property type="match status" value="1"/>
</dbReference>
<evidence type="ECO:0000256" key="4">
    <source>
        <dbReference type="ARBA" id="ARBA00019465"/>
    </source>
</evidence>
<evidence type="ECO:0000256" key="9">
    <source>
        <dbReference type="RuleBase" id="RU362068"/>
    </source>
</evidence>
<dbReference type="GO" id="GO:0015940">
    <property type="term" value="P:pantothenate biosynthetic process"/>
    <property type="evidence" value="ECO:0007669"/>
    <property type="project" value="UniProtKB-UniPathway"/>
</dbReference>
<evidence type="ECO:0000259" key="11">
    <source>
        <dbReference type="Pfam" id="PF08546"/>
    </source>
</evidence>
<sequence length="304" mass="33905">MKTVTLIGTGAVGALYGWRLAQGLGMDQIQVLAEGERKKRYEQEGFFLNGEQVFFPIVTPGQAKPTDLVIIATKNHQLKEAIKAIENAVGKDTAIMSLLNGTESETLLEHAYGPKPVLYAFAVGLSSRHERNHIDFTEEGKIVFGEKDNSKSERIRSIVNLFEQSHIKYLVPEDIRLELWKKFMLNTAFNTLSSICLATYGDFKAESLRTLAWKASKEVQAVAKAEGIILTDAMIEANYKTITSLGTEGKTSMFQDMEAGRKTENQWFCGTVVDLGQRHNIPTPVCETLSLLVEGCEQARFRHL</sequence>
<evidence type="ECO:0000256" key="7">
    <source>
        <dbReference type="ARBA" id="ARBA00032024"/>
    </source>
</evidence>
<gene>
    <name evidence="12" type="ordered locus">SpiGrapes_2329</name>
</gene>
<dbReference type="RefSeq" id="WP_014270945.1">
    <property type="nucleotide sequence ID" value="NC_016633.1"/>
</dbReference>
<dbReference type="InterPro" id="IPR013332">
    <property type="entry name" value="KPR_N"/>
</dbReference>
<protein>
    <recommendedName>
        <fullName evidence="4 9">2-dehydropantoate 2-reductase</fullName>
        <ecNumber evidence="3 9">1.1.1.169</ecNumber>
    </recommendedName>
    <alternativeName>
        <fullName evidence="7 9">Ketopantoate reductase</fullName>
    </alternativeName>
</protein>
<evidence type="ECO:0000256" key="6">
    <source>
        <dbReference type="ARBA" id="ARBA00023002"/>
    </source>
</evidence>
<dbReference type="Gene3D" id="1.10.1040.10">
    <property type="entry name" value="N-(1-d-carboxylethyl)-l-norvaline Dehydrogenase, domain 2"/>
    <property type="match status" value="1"/>
</dbReference>
<keyword evidence="6 9" id="KW-0560">Oxidoreductase</keyword>
<feature type="domain" description="Ketopantoate reductase N-terminal" evidence="10">
    <location>
        <begin position="5"/>
        <end position="148"/>
    </location>
</feature>
<dbReference type="Pfam" id="PF08546">
    <property type="entry name" value="ApbA_C"/>
    <property type="match status" value="1"/>
</dbReference>
<dbReference type="SUPFAM" id="SSF48179">
    <property type="entry name" value="6-phosphogluconate dehydrogenase C-terminal domain-like"/>
    <property type="match status" value="1"/>
</dbReference>
<dbReference type="AlphaFoldDB" id="G8QSS2"/>
<dbReference type="InterPro" id="IPR051402">
    <property type="entry name" value="KPR-Related"/>
</dbReference>
<comment type="pathway">
    <text evidence="1 9">Cofactor biosynthesis; (R)-pantothenate biosynthesis; (R)-pantoate from 3-methyl-2-oxobutanoate: step 2/2.</text>
</comment>
<dbReference type="GO" id="GO:0008677">
    <property type="term" value="F:2-dehydropantoate 2-reductase activity"/>
    <property type="evidence" value="ECO:0007669"/>
    <property type="project" value="UniProtKB-EC"/>
</dbReference>
<dbReference type="NCBIfam" id="TIGR00745">
    <property type="entry name" value="apbA_panE"/>
    <property type="match status" value="1"/>
</dbReference>
<feature type="domain" description="Ketopantoate reductase C-terminal" evidence="11">
    <location>
        <begin position="174"/>
        <end position="294"/>
    </location>
</feature>